<evidence type="ECO:0000313" key="19">
    <source>
        <dbReference type="EMBL" id="PIR26193.1"/>
    </source>
</evidence>
<evidence type="ECO:0000256" key="12">
    <source>
        <dbReference type="ARBA" id="ARBA00029736"/>
    </source>
</evidence>
<dbReference type="InterPro" id="IPR023148">
    <property type="entry name" value="tRNA_m1G_MeTrfase_C_sf"/>
</dbReference>
<comment type="subcellular location">
    <subcellularLocation>
        <location evidence="2 15 17">Cytoplasm</location>
    </subcellularLocation>
</comment>
<keyword evidence="7 15" id="KW-0963">Cytoplasm</keyword>
<evidence type="ECO:0000256" key="7">
    <source>
        <dbReference type="ARBA" id="ARBA00022490"/>
    </source>
</evidence>
<dbReference type="Gene3D" id="3.40.1280.10">
    <property type="match status" value="1"/>
</dbReference>
<keyword evidence="8 15" id="KW-0489">Methyltransferase</keyword>
<evidence type="ECO:0000256" key="16">
    <source>
        <dbReference type="PIRSR" id="PIRSR000386-1"/>
    </source>
</evidence>
<keyword evidence="9 15" id="KW-0808">Transferase</keyword>
<evidence type="ECO:0000256" key="4">
    <source>
        <dbReference type="ARBA" id="ARBA00011738"/>
    </source>
</evidence>
<dbReference type="SUPFAM" id="SSF75217">
    <property type="entry name" value="alpha/beta knot"/>
    <property type="match status" value="1"/>
</dbReference>
<dbReference type="NCBIfam" id="TIGR00088">
    <property type="entry name" value="trmD"/>
    <property type="match status" value="1"/>
</dbReference>
<proteinExistence type="inferred from homology"/>
<dbReference type="CDD" id="cd18080">
    <property type="entry name" value="TrmD-like"/>
    <property type="match status" value="1"/>
</dbReference>
<dbReference type="AlphaFoldDB" id="A0A2H0PVW6"/>
<dbReference type="EC" id="2.1.1.228" evidence="5 15"/>
<evidence type="ECO:0000256" key="14">
    <source>
        <dbReference type="ARBA" id="ARBA00047783"/>
    </source>
</evidence>
<evidence type="ECO:0000259" key="18">
    <source>
        <dbReference type="Pfam" id="PF01746"/>
    </source>
</evidence>
<evidence type="ECO:0000256" key="9">
    <source>
        <dbReference type="ARBA" id="ARBA00022679"/>
    </source>
</evidence>
<dbReference type="GO" id="GO:0005829">
    <property type="term" value="C:cytosol"/>
    <property type="evidence" value="ECO:0007669"/>
    <property type="project" value="TreeGrafter"/>
</dbReference>
<evidence type="ECO:0000256" key="8">
    <source>
        <dbReference type="ARBA" id="ARBA00022603"/>
    </source>
</evidence>
<accession>A0A2H0PVW6</accession>
<dbReference type="PIRSF" id="PIRSF000386">
    <property type="entry name" value="tRNA_mtase"/>
    <property type="match status" value="1"/>
</dbReference>
<dbReference type="Proteomes" id="UP000236846">
    <property type="component" value="Unassembled WGS sequence"/>
</dbReference>
<dbReference type="GO" id="GO:0052906">
    <property type="term" value="F:tRNA (guanine(37)-N1)-methyltransferase activity"/>
    <property type="evidence" value="ECO:0007669"/>
    <property type="project" value="UniProtKB-UniRule"/>
</dbReference>
<dbReference type="InterPro" id="IPR029028">
    <property type="entry name" value="Alpha/beta_knot_MTases"/>
</dbReference>
<dbReference type="NCBIfam" id="NF000648">
    <property type="entry name" value="PRK00026.1"/>
    <property type="match status" value="1"/>
</dbReference>
<evidence type="ECO:0000256" key="11">
    <source>
        <dbReference type="ARBA" id="ARBA00022694"/>
    </source>
</evidence>
<keyword evidence="10 15" id="KW-0949">S-adenosyl-L-methionine</keyword>
<comment type="subunit">
    <text evidence="4 15 17">Homodimer.</text>
</comment>
<feature type="domain" description="tRNA methyltransferase TRMD/TRM10-type" evidence="18">
    <location>
        <begin position="1"/>
        <end position="220"/>
    </location>
</feature>
<dbReference type="GO" id="GO:0002939">
    <property type="term" value="P:tRNA N1-guanine methylation"/>
    <property type="evidence" value="ECO:0007669"/>
    <property type="project" value="TreeGrafter"/>
</dbReference>
<evidence type="ECO:0000256" key="3">
    <source>
        <dbReference type="ARBA" id="ARBA00007630"/>
    </source>
</evidence>
<protein>
    <recommendedName>
        <fullName evidence="6 15">tRNA (guanine-N(1)-)-methyltransferase</fullName>
        <ecNumber evidence="5 15">2.1.1.228</ecNumber>
    </recommendedName>
    <alternativeName>
        <fullName evidence="12 15">M1G-methyltransferase</fullName>
    </alternativeName>
    <alternativeName>
        <fullName evidence="13 15">tRNA [GM37] methyltransferase</fullName>
    </alternativeName>
</protein>
<evidence type="ECO:0000313" key="20">
    <source>
        <dbReference type="Proteomes" id="UP000236846"/>
    </source>
</evidence>
<evidence type="ECO:0000256" key="13">
    <source>
        <dbReference type="ARBA" id="ARBA00033392"/>
    </source>
</evidence>
<dbReference type="FunFam" id="3.40.1280.10:FF:000001">
    <property type="entry name" value="tRNA (guanine-N(1)-)-methyltransferase"/>
    <property type="match status" value="1"/>
</dbReference>
<evidence type="ECO:0000256" key="2">
    <source>
        <dbReference type="ARBA" id="ARBA00004496"/>
    </source>
</evidence>
<dbReference type="Gene3D" id="1.10.1270.20">
    <property type="entry name" value="tRNA(m1g37)methyltransferase, domain 2"/>
    <property type="match status" value="1"/>
</dbReference>
<dbReference type="EMBL" id="PCXE01000034">
    <property type="protein sequence ID" value="PIR26193.1"/>
    <property type="molecule type" value="Genomic_DNA"/>
</dbReference>
<reference evidence="19 20" key="1">
    <citation type="submission" date="2017-09" db="EMBL/GenBank/DDBJ databases">
        <title>Depth-based differentiation of microbial function through sediment-hosted aquifers and enrichment of novel symbionts in the deep terrestrial subsurface.</title>
        <authorList>
            <person name="Probst A.J."/>
            <person name="Ladd B."/>
            <person name="Jarett J.K."/>
            <person name="Geller-Mcgrath D.E."/>
            <person name="Sieber C.M."/>
            <person name="Emerson J.B."/>
            <person name="Anantharaman K."/>
            <person name="Thomas B.C."/>
            <person name="Malmstrom R."/>
            <person name="Stieglmeier M."/>
            <person name="Klingl A."/>
            <person name="Woyke T."/>
            <person name="Ryan C.M."/>
            <person name="Banfield J.F."/>
        </authorList>
    </citation>
    <scope>NUCLEOTIDE SEQUENCE [LARGE SCALE GENOMIC DNA]</scope>
    <source>
        <strain evidence="19">CG11_big_fil_rev_8_21_14_0_20_43_10</strain>
    </source>
</reference>
<keyword evidence="11 15" id="KW-0819">tRNA processing</keyword>
<feature type="binding site" evidence="15 16">
    <location>
        <position position="111"/>
    </location>
    <ligand>
        <name>S-adenosyl-L-methionine</name>
        <dbReference type="ChEBI" id="CHEBI:59789"/>
    </ligand>
</feature>
<comment type="function">
    <text evidence="1 15 17">Specifically methylates guanosine-37 in various tRNAs.</text>
</comment>
<gene>
    <name evidence="15" type="primary">trmD</name>
    <name evidence="19" type="ORF">COV41_01965</name>
</gene>
<organism evidence="19 20">
    <name type="scientific">Candidatus Brennerbacteria bacterium CG11_big_fil_rev_8_21_14_0_20_43_10</name>
    <dbReference type="NCBI Taxonomy" id="1974523"/>
    <lineage>
        <taxon>Bacteria</taxon>
        <taxon>Candidatus Brenneribacteriota</taxon>
    </lineage>
</organism>
<dbReference type="InterPro" id="IPR002649">
    <property type="entry name" value="tRNA_m1G_MeTrfase_TrmD"/>
</dbReference>
<evidence type="ECO:0000256" key="5">
    <source>
        <dbReference type="ARBA" id="ARBA00012807"/>
    </source>
</evidence>
<dbReference type="Pfam" id="PF01746">
    <property type="entry name" value="tRNA_m1G_MT"/>
    <property type="match status" value="1"/>
</dbReference>
<evidence type="ECO:0000256" key="1">
    <source>
        <dbReference type="ARBA" id="ARBA00002634"/>
    </source>
</evidence>
<dbReference type="HAMAP" id="MF_00605">
    <property type="entry name" value="TrmD"/>
    <property type="match status" value="1"/>
</dbReference>
<evidence type="ECO:0000256" key="6">
    <source>
        <dbReference type="ARBA" id="ARBA00014679"/>
    </source>
</evidence>
<evidence type="ECO:0000256" key="10">
    <source>
        <dbReference type="ARBA" id="ARBA00022691"/>
    </source>
</evidence>
<evidence type="ECO:0000256" key="17">
    <source>
        <dbReference type="RuleBase" id="RU003464"/>
    </source>
</evidence>
<dbReference type="PANTHER" id="PTHR46417:SF1">
    <property type="entry name" value="TRNA (GUANINE-N(1)-)-METHYLTRANSFERASE"/>
    <property type="match status" value="1"/>
</dbReference>
<evidence type="ECO:0000256" key="15">
    <source>
        <dbReference type="HAMAP-Rule" id="MF_00605"/>
    </source>
</evidence>
<dbReference type="PANTHER" id="PTHR46417">
    <property type="entry name" value="TRNA (GUANINE-N(1)-)-METHYLTRANSFERASE"/>
    <property type="match status" value="1"/>
</dbReference>
<feature type="binding site" evidence="16">
    <location>
        <begin position="131"/>
        <end position="136"/>
    </location>
    <ligand>
        <name>S-adenosyl-L-methionine</name>
        <dbReference type="ChEBI" id="CHEBI:59789"/>
    </ligand>
</feature>
<comment type="caution">
    <text evidence="19">The sequence shown here is derived from an EMBL/GenBank/DDBJ whole genome shotgun (WGS) entry which is preliminary data.</text>
</comment>
<name>A0A2H0PVW6_9BACT</name>
<comment type="catalytic activity">
    <reaction evidence="14 15 17">
        <text>guanosine(37) in tRNA + S-adenosyl-L-methionine = N(1)-methylguanosine(37) in tRNA + S-adenosyl-L-homocysteine + H(+)</text>
        <dbReference type="Rhea" id="RHEA:36899"/>
        <dbReference type="Rhea" id="RHEA-COMP:10145"/>
        <dbReference type="Rhea" id="RHEA-COMP:10147"/>
        <dbReference type="ChEBI" id="CHEBI:15378"/>
        <dbReference type="ChEBI" id="CHEBI:57856"/>
        <dbReference type="ChEBI" id="CHEBI:59789"/>
        <dbReference type="ChEBI" id="CHEBI:73542"/>
        <dbReference type="ChEBI" id="CHEBI:74269"/>
        <dbReference type="EC" id="2.1.1.228"/>
    </reaction>
</comment>
<dbReference type="InterPro" id="IPR016009">
    <property type="entry name" value="tRNA_MeTrfase_TRMD/TRM10"/>
</dbReference>
<comment type="caution">
    <text evidence="15">Lacks conserved residue(s) required for the propagation of feature annotation.</text>
</comment>
<dbReference type="InterPro" id="IPR029026">
    <property type="entry name" value="tRNA_m1G_MTases_N"/>
</dbReference>
<sequence length="236" mass="26859">MKFDIITIFPEACESYMKTSIVGRAQRMKKIRVAIHNLRAWTIDNHKTVDDKPYGGGVGMVMKIEPLYKAVRALRPDKKTRVILLSAKGKLFTQRHAKRLTRYSRIVLLCGHYEGVDERVAKYIADEELCIGEYVLTGGELPALVVVDAVTRLLPGVLGKDESTREESFSIAGVREYPQYTRPEIFKLSGKSRRVPKVLLSGNHAKISAWRHSHMKPRSEFSTALCAKRYITRRDI</sequence>
<comment type="similarity">
    <text evidence="3 15 17">Belongs to the RNA methyltransferase TrmD family.</text>
</comment>